<keyword evidence="2" id="KW-1185">Reference proteome</keyword>
<sequence length="43" mass="5023">MSLKRWQHIAIWAAVLAVLLTVFALYLRPDFMLTLADQVWACF</sequence>
<evidence type="ECO:0000313" key="2">
    <source>
        <dbReference type="Proteomes" id="UP001240697"/>
    </source>
</evidence>
<accession>A0ABY8SZJ5</accession>
<dbReference type="RefSeq" id="WP_283487813.1">
    <property type="nucleotide sequence ID" value="NZ_CP125947.1"/>
</dbReference>
<protein>
    <submittedName>
        <fullName evidence="1">Uncharacterized protein</fullName>
    </submittedName>
</protein>
<dbReference type="Proteomes" id="UP001240697">
    <property type="component" value="Chromosome"/>
</dbReference>
<organism evidence="1 2">
    <name type="scientific">Comamonas resistens</name>
    <dbReference type="NCBI Taxonomy" id="3046670"/>
    <lineage>
        <taxon>Bacteria</taxon>
        <taxon>Pseudomonadati</taxon>
        <taxon>Pseudomonadota</taxon>
        <taxon>Betaproteobacteria</taxon>
        <taxon>Burkholderiales</taxon>
        <taxon>Comamonadaceae</taxon>
        <taxon>Comamonas</taxon>
    </lineage>
</organism>
<gene>
    <name evidence="1" type="ORF">QMY55_06275</name>
</gene>
<evidence type="ECO:0000313" key="1">
    <source>
        <dbReference type="EMBL" id="WHS66741.1"/>
    </source>
</evidence>
<dbReference type="EMBL" id="CP125947">
    <property type="protein sequence ID" value="WHS66741.1"/>
    <property type="molecule type" value="Genomic_DNA"/>
</dbReference>
<name>A0ABY8SZJ5_9BURK</name>
<proteinExistence type="predicted"/>
<reference evidence="1 2" key="1">
    <citation type="submission" date="2023-05" db="EMBL/GenBank/DDBJ databases">
        <authorList>
            <person name="Yin Y."/>
            <person name="Lu Z."/>
        </authorList>
    </citation>
    <scope>NUCLEOTIDE SEQUENCE [LARGE SCALE GENOMIC DNA]</scope>
    <source>
        <strain evidence="1 2">ZM22</strain>
    </source>
</reference>